<feature type="binding site" evidence="2">
    <location>
        <position position="105"/>
    </location>
    <ligand>
        <name>Mn(2+)</name>
        <dbReference type="ChEBI" id="CHEBI:29035"/>
        <label>2</label>
    </ligand>
</feature>
<evidence type="ECO:0000256" key="1">
    <source>
        <dbReference type="ARBA" id="ARBA00022801"/>
    </source>
</evidence>
<dbReference type="PIRSF" id="PIRSF005962">
    <property type="entry name" value="Pept_M20D_amidohydro"/>
    <property type="match status" value="1"/>
</dbReference>
<dbReference type="NCBIfam" id="TIGR01891">
    <property type="entry name" value="amidohydrolases"/>
    <property type="match status" value="1"/>
</dbReference>
<name>C9LN95_9FIRM</name>
<comment type="caution">
    <text evidence="4">The sequence shown here is derived from an EMBL/GenBank/DDBJ whole genome shotgun (WGS) entry which is preliminary data.</text>
</comment>
<dbReference type="Pfam" id="PF01546">
    <property type="entry name" value="Peptidase_M20"/>
    <property type="match status" value="1"/>
</dbReference>
<dbReference type="HOGENOM" id="CLU_023257_0_1_9"/>
<dbReference type="Proteomes" id="UP000004736">
    <property type="component" value="Unassembled WGS sequence"/>
</dbReference>
<feature type="binding site" evidence="2">
    <location>
        <position position="103"/>
    </location>
    <ligand>
        <name>Mn(2+)</name>
        <dbReference type="ChEBI" id="CHEBI:29035"/>
        <label>2</label>
    </ligand>
</feature>
<dbReference type="GO" id="GO:0019877">
    <property type="term" value="P:diaminopimelate biosynthetic process"/>
    <property type="evidence" value="ECO:0007669"/>
    <property type="project" value="UniProtKB-ARBA"/>
</dbReference>
<dbReference type="Pfam" id="PF07687">
    <property type="entry name" value="M20_dimer"/>
    <property type="match status" value="1"/>
</dbReference>
<evidence type="ECO:0000313" key="4">
    <source>
        <dbReference type="EMBL" id="EEW97031.1"/>
    </source>
</evidence>
<dbReference type="Gene3D" id="3.30.70.360">
    <property type="match status" value="1"/>
</dbReference>
<dbReference type="Gene3D" id="3.40.630.10">
    <property type="entry name" value="Zn peptidases"/>
    <property type="match status" value="1"/>
</dbReference>
<dbReference type="InterPro" id="IPR017439">
    <property type="entry name" value="Amidohydrolase"/>
</dbReference>
<comment type="cofactor">
    <cofactor evidence="2">
        <name>Mn(2+)</name>
        <dbReference type="ChEBI" id="CHEBI:29035"/>
    </cofactor>
    <text evidence="2">The Mn(2+) ion enhances activity.</text>
</comment>
<dbReference type="FunFam" id="3.30.70.360:FF:000001">
    <property type="entry name" value="N-acetyldiaminopimelate deacetylase"/>
    <property type="match status" value="1"/>
</dbReference>
<evidence type="ECO:0000256" key="2">
    <source>
        <dbReference type="PIRSR" id="PIRSR005962-1"/>
    </source>
</evidence>
<dbReference type="GeneID" id="78277697"/>
<keyword evidence="5" id="KW-1185">Reference proteome</keyword>
<keyword evidence="2" id="KW-0479">Metal-binding</keyword>
<organism evidence="4 5">
    <name type="scientific">Dialister invisus DSM 15470</name>
    <dbReference type="NCBI Taxonomy" id="592028"/>
    <lineage>
        <taxon>Bacteria</taxon>
        <taxon>Bacillati</taxon>
        <taxon>Bacillota</taxon>
        <taxon>Negativicutes</taxon>
        <taxon>Veillonellales</taxon>
        <taxon>Veillonellaceae</taxon>
        <taxon>Dialister</taxon>
    </lineage>
</organism>
<dbReference type="eggNOG" id="COG1473">
    <property type="taxonomic scope" value="Bacteria"/>
</dbReference>
<keyword evidence="2" id="KW-0464">Manganese</keyword>
<dbReference type="AlphaFoldDB" id="C9LN95"/>
<evidence type="ECO:0000313" key="5">
    <source>
        <dbReference type="Proteomes" id="UP000004736"/>
    </source>
</evidence>
<dbReference type="SUPFAM" id="SSF53187">
    <property type="entry name" value="Zn-dependent exopeptidases"/>
    <property type="match status" value="1"/>
</dbReference>
<dbReference type="RefSeq" id="WP_007069964.1">
    <property type="nucleotide sequence ID" value="NZ_GG698602.1"/>
</dbReference>
<dbReference type="SUPFAM" id="SSF55031">
    <property type="entry name" value="Bacterial exopeptidase dimerisation domain"/>
    <property type="match status" value="1"/>
</dbReference>
<dbReference type="InterPro" id="IPR036264">
    <property type="entry name" value="Bact_exopeptidase_dim_dom"/>
</dbReference>
<evidence type="ECO:0000259" key="3">
    <source>
        <dbReference type="Pfam" id="PF07687"/>
    </source>
</evidence>
<dbReference type="InterPro" id="IPR002933">
    <property type="entry name" value="Peptidase_M20"/>
</dbReference>
<feature type="binding site" evidence="2">
    <location>
        <position position="163"/>
    </location>
    <ligand>
        <name>Mn(2+)</name>
        <dbReference type="ChEBI" id="CHEBI:29035"/>
        <label>2</label>
    </ligand>
</feature>
<feature type="binding site" evidence="2">
    <location>
        <position position="363"/>
    </location>
    <ligand>
        <name>Mn(2+)</name>
        <dbReference type="ChEBI" id="CHEBI:29035"/>
        <label>2</label>
    </ligand>
</feature>
<dbReference type="GO" id="GO:0046872">
    <property type="term" value="F:metal ion binding"/>
    <property type="evidence" value="ECO:0007669"/>
    <property type="project" value="UniProtKB-KW"/>
</dbReference>
<dbReference type="InterPro" id="IPR011650">
    <property type="entry name" value="Peptidase_M20_dimer"/>
</dbReference>
<protein>
    <submittedName>
        <fullName evidence="4">Amidohydrolase</fullName>
    </submittedName>
</protein>
<accession>C9LN95</accession>
<dbReference type="EMBL" id="ACIM02000001">
    <property type="protein sequence ID" value="EEW97031.1"/>
    <property type="molecule type" value="Genomic_DNA"/>
</dbReference>
<dbReference type="STRING" id="592028.GCWU000321_01015"/>
<sequence>MMDIKALAYGEKEYITALRRHFHAHPELGRHEVETTKRITEELEKMGIEVMTFSDITGCIGVIRGGHDGGTVALRADIDALPIQEADLTKEYASQNAGVMHACGHDCHTAMLLGAAKILSAHREEIHGTVKLLFQMAEEIGTESRHYVENGSLSDVDAIFGMHIWATLDAGKVNFEDGERMACSDRFTVKIKGKAAHGSEPDKGADAVVAAAAVVMGLQTLVSRRTDPQNTFVLTVGMMNGGTQSNIIAKEVELVGTTRTFNKKFRKGLPDMIKAAAEGIAEGYGCEAESTYFFGPAPLVNEHISLNRIARRAAAAVMGEKALVPMEKEMGAEDFAVYMETIPGVFGFLGGRNMEKGICCVHHHPAFDVDEDVFPDGAAIYAKFAIDCLKEMEKQKK</sequence>
<dbReference type="PANTHER" id="PTHR11014">
    <property type="entry name" value="PEPTIDASE M20 FAMILY MEMBER"/>
    <property type="match status" value="1"/>
</dbReference>
<feature type="binding site" evidence="2">
    <location>
        <position position="139"/>
    </location>
    <ligand>
        <name>Mn(2+)</name>
        <dbReference type="ChEBI" id="CHEBI:29035"/>
        <label>2</label>
    </ligand>
</feature>
<dbReference type="GO" id="GO:0050118">
    <property type="term" value="F:N-acetyldiaminopimelate deacetylase activity"/>
    <property type="evidence" value="ECO:0007669"/>
    <property type="project" value="UniProtKB-ARBA"/>
</dbReference>
<gene>
    <name evidence="4" type="ORF">GCWU000321_01015</name>
</gene>
<reference evidence="4" key="1">
    <citation type="submission" date="2009-09" db="EMBL/GenBank/DDBJ databases">
        <authorList>
            <person name="Weinstock G."/>
            <person name="Sodergren E."/>
            <person name="Clifton S."/>
            <person name="Fulton L."/>
            <person name="Fulton B."/>
            <person name="Courtney L."/>
            <person name="Fronick C."/>
            <person name="Harrison M."/>
            <person name="Strong C."/>
            <person name="Farmer C."/>
            <person name="Delahaunty K."/>
            <person name="Markovic C."/>
            <person name="Hall O."/>
            <person name="Minx P."/>
            <person name="Tomlinson C."/>
            <person name="Mitreva M."/>
            <person name="Nelson J."/>
            <person name="Hou S."/>
            <person name="Wollam A."/>
            <person name="Pepin K.H."/>
            <person name="Johnson M."/>
            <person name="Bhonagiri V."/>
            <person name="Nash W.E."/>
            <person name="Warren W."/>
            <person name="Chinwalla A."/>
            <person name="Mardis E.R."/>
            <person name="Wilson R.K."/>
        </authorList>
    </citation>
    <scope>NUCLEOTIDE SEQUENCE [LARGE SCALE GENOMIC DNA]</scope>
    <source>
        <strain evidence="4">DSM 15470</strain>
    </source>
</reference>
<keyword evidence="1" id="KW-0378">Hydrolase</keyword>
<feature type="domain" description="Peptidase M20 dimerisation" evidence="3">
    <location>
        <begin position="186"/>
        <end position="278"/>
    </location>
</feature>
<proteinExistence type="predicted"/>
<dbReference type="PANTHER" id="PTHR11014:SF63">
    <property type="entry name" value="METALLOPEPTIDASE, PUTATIVE (AFU_ORTHOLOGUE AFUA_6G09600)-RELATED"/>
    <property type="match status" value="1"/>
</dbReference>